<gene>
    <name evidence="1" type="ORF">HMF3257_26155</name>
</gene>
<accession>A0A327NSJ0</accession>
<reference evidence="1 2" key="1">
    <citation type="submission" date="2018-06" db="EMBL/GenBank/DDBJ databases">
        <title>Spirosoma sp. HMF3257 Genome sequencing and assembly.</title>
        <authorList>
            <person name="Kang H."/>
            <person name="Cha I."/>
            <person name="Kim H."/>
            <person name="Kang J."/>
            <person name="Joh K."/>
        </authorList>
    </citation>
    <scope>NUCLEOTIDE SEQUENCE [LARGE SCALE GENOMIC DNA]</scope>
    <source>
        <strain evidence="1 2">HMF3257</strain>
    </source>
</reference>
<dbReference type="EMBL" id="QLII01000001">
    <property type="protein sequence ID" value="RAI76784.1"/>
    <property type="molecule type" value="Genomic_DNA"/>
</dbReference>
<dbReference type="AlphaFoldDB" id="A0A327NSJ0"/>
<comment type="caution">
    <text evidence="1">The sequence shown here is derived from an EMBL/GenBank/DDBJ whole genome shotgun (WGS) entry which is preliminary data.</text>
</comment>
<protein>
    <submittedName>
        <fullName evidence="1">Uncharacterized protein</fullName>
    </submittedName>
</protein>
<evidence type="ECO:0000313" key="2">
    <source>
        <dbReference type="Proteomes" id="UP000249016"/>
    </source>
</evidence>
<proteinExistence type="predicted"/>
<keyword evidence="2" id="KW-1185">Reference proteome</keyword>
<dbReference type="Proteomes" id="UP000249016">
    <property type="component" value="Unassembled WGS sequence"/>
</dbReference>
<evidence type="ECO:0000313" key="1">
    <source>
        <dbReference type="EMBL" id="RAI76784.1"/>
    </source>
</evidence>
<name>A0A327NSJ0_9BACT</name>
<organism evidence="1 2">
    <name type="scientific">Spirosoma telluris</name>
    <dbReference type="NCBI Taxonomy" id="2183553"/>
    <lineage>
        <taxon>Bacteria</taxon>
        <taxon>Pseudomonadati</taxon>
        <taxon>Bacteroidota</taxon>
        <taxon>Cytophagia</taxon>
        <taxon>Cytophagales</taxon>
        <taxon>Cytophagaceae</taxon>
        <taxon>Spirosoma</taxon>
    </lineage>
</organism>
<dbReference type="RefSeq" id="WP_111346772.1">
    <property type="nucleotide sequence ID" value="NZ_QLII01000001.1"/>
</dbReference>
<sequence>MKSGVFIEAGGKASLGFSVTRTSANSGSTSSITVNVADDRTMTYDSNLSNNIYARIISGL</sequence>